<dbReference type="GeneID" id="68296710"/>
<keyword evidence="2" id="KW-1185">Reference proteome</keyword>
<dbReference type="RefSeq" id="XP_044662547.1">
    <property type="nucleotide sequence ID" value="XM_044806612.1"/>
</dbReference>
<sequence>MPRAMAASLVLPDSKYSDMTILCEGHSWDVHAVIVCPQSSVLEDAWDSDHTAFYSKQNPEVLQAAIEFFYSENYREATGGKAATSTCSVVFHARVYDVAEYLHAPSLMIMAAGKFQKACEDLWASDGFALLAKAIYCGTELDGRRFKNDHDELHIRFLAVAKAHAADLFRFQAVGREFRDTLRRIPALHTLSFELAEALASQLRLADRRCAAIGLAEAEAEPVMTDVS</sequence>
<accession>A0A9P3FL53</accession>
<evidence type="ECO:0000313" key="1">
    <source>
        <dbReference type="EMBL" id="GIZ48060.1"/>
    </source>
</evidence>
<proteinExistence type="predicted"/>
<evidence type="ECO:0000313" key="2">
    <source>
        <dbReference type="Proteomes" id="UP000825890"/>
    </source>
</evidence>
<dbReference type="AlphaFoldDB" id="A0A9P3FL53"/>
<dbReference type="EMBL" id="BOLY01000007">
    <property type="protein sequence ID" value="GIZ48060.1"/>
    <property type="molecule type" value="Genomic_DNA"/>
</dbReference>
<dbReference type="PANTHER" id="PTHR47843:SF5">
    <property type="entry name" value="BTB_POZ DOMAIN PROTEIN"/>
    <property type="match status" value="1"/>
</dbReference>
<name>A0A9P3FL53_9PEZI</name>
<dbReference type="OrthoDB" id="6359816at2759"/>
<dbReference type="Gene3D" id="3.30.710.10">
    <property type="entry name" value="Potassium Channel Kv1.1, Chain A"/>
    <property type="match status" value="1"/>
</dbReference>
<evidence type="ECO:0008006" key="3">
    <source>
        <dbReference type="Google" id="ProtNLM"/>
    </source>
</evidence>
<dbReference type="SUPFAM" id="SSF54695">
    <property type="entry name" value="POZ domain"/>
    <property type="match status" value="1"/>
</dbReference>
<reference evidence="1 2" key="1">
    <citation type="submission" date="2021-01" db="EMBL/GenBank/DDBJ databases">
        <title>Cercospora kikuchii MAFF 305040 whole genome shotgun sequence.</title>
        <authorList>
            <person name="Kashiwa T."/>
            <person name="Suzuki T."/>
        </authorList>
    </citation>
    <scope>NUCLEOTIDE SEQUENCE [LARGE SCALE GENOMIC DNA]</scope>
    <source>
        <strain evidence="1 2">MAFF 305040</strain>
    </source>
</reference>
<protein>
    <recommendedName>
        <fullName evidence="3">BTB domain-containing protein</fullName>
    </recommendedName>
</protein>
<dbReference type="InterPro" id="IPR011333">
    <property type="entry name" value="SKP1/BTB/POZ_sf"/>
</dbReference>
<dbReference type="PANTHER" id="PTHR47843">
    <property type="entry name" value="BTB DOMAIN-CONTAINING PROTEIN-RELATED"/>
    <property type="match status" value="1"/>
</dbReference>
<comment type="caution">
    <text evidence="1">The sequence shown here is derived from an EMBL/GenBank/DDBJ whole genome shotgun (WGS) entry which is preliminary data.</text>
</comment>
<organism evidence="1 2">
    <name type="scientific">Cercospora kikuchii</name>
    <dbReference type="NCBI Taxonomy" id="84275"/>
    <lineage>
        <taxon>Eukaryota</taxon>
        <taxon>Fungi</taxon>
        <taxon>Dikarya</taxon>
        <taxon>Ascomycota</taxon>
        <taxon>Pezizomycotina</taxon>
        <taxon>Dothideomycetes</taxon>
        <taxon>Dothideomycetidae</taxon>
        <taxon>Mycosphaerellales</taxon>
        <taxon>Mycosphaerellaceae</taxon>
        <taxon>Cercospora</taxon>
    </lineage>
</organism>
<gene>
    <name evidence="1" type="ORF">CKM354_001113500</name>
</gene>
<dbReference type="Proteomes" id="UP000825890">
    <property type="component" value="Unassembled WGS sequence"/>
</dbReference>